<name>A0A0L0F3A4_9EUKA</name>
<sequence>ALAQLIQQFRNTVSLSKYNYPINTEIDEMLNEKYVMADEEAYQLSLKCEPPATKSSVNNGHRYGYIRIDGCCASSYRLITQVLSATKW</sequence>
<proteinExistence type="predicted"/>
<protein>
    <submittedName>
        <fullName evidence="1">Uncharacterized protein</fullName>
    </submittedName>
</protein>
<dbReference type="Gene3D" id="1.10.840.10">
    <property type="entry name" value="Ras guanine-nucleotide exchange factors catalytic domain"/>
    <property type="match status" value="1"/>
</dbReference>
<gene>
    <name evidence="1" type="ORF">SARC_16283</name>
</gene>
<dbReference type="GeneID" id="25916787"/>
<dbReference type="GO" id="GO:0005085">
    <property type="term" value="F:guanyl-nucleotide exchange factor activity"/>
    <property type="evidence" value="ECO:0007669"/>
    <property type="project" value="InterPro"/>
</dbReference>
<keyword evidence="2" id="KW-1185">Reference proteome</keyword>
<dbReference type="AlphaFoldDB" id="A0A0L0F3A4"/>
<organism evidence="1 2">
    <name type="scientific">Sphaeroforma arctica JP610</name>
    <dbReference type="NCBI Taxonomy" id="667725"/>
    <lineage>
        <taxon>Eukaryota</taxon>
        <taxon>Ichthyosporea</taxon>
        <taxon>Ichthyophonida</taxon>
        <taxon>Sphaeroforma</taxon>
    </lineage>
</organism>
<dbReference type="InterPro" id="IPR023578">
    <property type="entry name" value="Ras_GEF_dom_sf"/>
</dbReference>
<dbReference type="InterPro" id="IPR036964">
    <property type="entry name" value="RASGEF_cat_dom_sf"/>
</dbReference>
<dbReference type="SUPFAM" id="SSF48366">
    <property type="entry name" value="Ras GEF"/>
    <property type="match status" value="1"/>
</dbReference>
<dbReference type="Proteomes" id="UP000054560">
    <property type="component" value="Unassembled WGS sequence"/>
</dbReference>
<dbReference type="GO" id="GO:0007264">
    <property type="term" value="P:small GTPase-mediated signal transduction"/>
    <property type="evidence" value="ECO:0007669"/>
    <property type="project" value="InterPro"/>
</dbReference>
<dbReference type="RefSeq" id="XP_014145084.1">
    <property type="nucleotide sequence ID" value="XM_014289609.1"/>
</dbReference>
<dbReference type="EMBL" id="KQ249337">
    <property type="protein sequence ID" value="KNC71182.1"/>
    <property type="molecule type" value="Genomic_DNA"/>
</dbReference>
<accession>A0A0L0F3A4</accession>
<reference evidence="1 2" key="1">
    <citation type="submission" date="2011-02" db="EMBL/GenBank/DDBJ databases">
        <title>The Genome Sequence of Sphaeroforma arctica JP610.</title>
        <authorList>
            <consortium name="The Broad Institute Genome Sequencing Platform"/>
            <person name="Russ C."/>
            <person name="Cuomo C."/>
            <person name="Young S.K."/>
            <person name="Zeng Q."/>
            <person name="Gargeya S."/>
            <person name="Alvarado L."/>
            <person name="Berlin A."/>
            <person name="Chapman S.B."/>
            <person name="Chen Z."/>
            <person name="Freedman E."/>
            <person name="Gellesch M."/>
            <person name="Goldberg J."/>
            <person name="Griggs A."/>
            <person name="Gujja S."/>
            <person name="Heilman E."/>
            <person name="Heiman D."/>
            <person name="Howarth C."/>
            <person name="Mehta T."/>
            <person name="Neiman D."/>
            <person name="Pearson M."/>
            <person name="Roberts A."/>
            <person name="Saif S."/>
            <person name="Shea T."/>
            <person name="Shenoy N."/>
            <person name="Sisk P."/>
            <person name="Stolte C."/>
            <person name="Sykes S."/>
            <person name="White J."/>
            <person name="Yandava C."/>
            <person name="Burger G."/>
            <person name="Gray M.W."/>
            <person name="Holland P.W.H."/>
            <person name="King N."/>
            <person name="Lang F.B.F."/>
            <person name="Roger A.J."/>
            <person name="Ruiz-Trillo I."/>
            <person name="Haas B."/>
            <person name="Nusbaum C."/>
            <person name="Birren B."/>
        </authorList>
    </citation>
    <scope>NUCLEOTIDE SEQUENCE [LARGE SCALE GENOMIC DNA]</scope>
    <source>
        <strain evidence="1 2">JP610</strain>
    </source>
</reference>
<feature type="non-terminal residue" evidence="1">
    <location>
        <position position="1"/>
    </location>
</feature>
<evidence type="ECO:0000313" key="1">
    <source>
        <dbReference type="EMBL" id="KNC71182.1"/>
    </source>
</evidence>
<evidence type="ECO:0000313" key="2">
    <source>
        <dbReference type="Proteomes" id="UP000054560"/>
    </source>
</evidence>